<organism evidence="2 3">
    <name type="scientific">Nitrospira defluvii</name>
    <dbReference type="NCBI Taxonomy" id="330214"/>
    <lineage>
        <taxon>Bacteria</taxon>
        <taxon>Pseudomonadati</taxon>
        <taxon>Nitrospirota</taxon>
        <taxon>Nitrospiria</taxon>
        <taxon>Nitrospirales</taxon>
        <taxon>Nitrospiraceae</taxon>
        <taxon>Nitrospira</taxon>
    </lineage>
</organism>
<protein>
    <submittedName>
        <fullName evidence="2">Uncharacterized protein</fullName>
    </submittedName>
</protein>
<accession>A0ABN7L5A4</accession>
<dbReference type="Proteomes" id="UP000675880">
    <property type="component" value="Unassembled WGS sequence"/>
</dbReference>
<dbReference type="EMBL" id="CAJNBJ010000002">
    <property type="protein sequence ID" value="CAE6726030.1"/>
    <property type="molecule type" value="Genomic_DNA"/>
</dbReference>
<comment type="caution">
    <text evidence="2">The sequence shown here is derived from an EMBL/GenBank/DDBJ whole genome shotgun (WGS) entry which is preliminary data.</text>
</comment>
<feature type="compositionally biased region" description="Basic and acidic residues" evidence="1">
    <location>
        <begin position="53"/>
        <end position="65"/>
    </location>
</feature>
<proteinExistence type="predicted"/>
<feature type="region of interest" description="Disordered" evidence="1">
    <location>
        <begin position="40"/>
        <end position="80"/>
    </location>
</feature>
<name>A0ABN7L5A4_9BACT</name>
<keyword evidence="3" id="KW-1185">Reference proteome</keyword>
<gene>
    <name evidence="2" type="ORF">NSPZN2_100103</name>
</gene>
<evidence type="ECO:0000313" key="2">
    <source>
        <dbReference type="EMBL" id="CAE6726030.1"/>
    </source>
</evidence>
<evidence type="ECO:0000313" key="3">
    <source>
        <dbReference type="Proteomes" id="UP000675880"/>
    </source>
</evidence>
<evidence type="ECO:0000256" key="1">
    <source>
        <dbReference type="SAM" id="MobiDB-lite"/>
    </source>
</evidence>
<reference evidence="2 3" key="1">
    <citation type="submission" date="2021-02" db="EMBL/GenBank/DDBJ databases">
        <authorList>
            <person name="Han P."/>
        </authorList>
    </citation>
    <scope>NUCLEOTIDE SEQUENCE [LARGE SCALE GENOMIC DNA]</scope>
    <source>
        <strain evidence="2">Candidatus Nitrospira sp. ZN2</strain>
    </source>
</reference>
<sequence length="80" mass="8957">MPIQRSEKAFDRFGLKELVTLGGKGGERGGKFAMQRLHTGYSISPHCRRQKAGRHEQGRGKEHPQDAAVHNYQATGADRR</sequence>